<dbReference type="KEGG" id="pti:PHATRDRAFT_48895"/>
<protein>
    <submittedName>
        <fullName evidence="1">Uncharacterized protein</fullName>
    </submittedName>
</protein>
<reference evidence="1 2" key="1">
    <citation type="journal article" date="2008" name="Nature">
        <title>The Phaeodactylum genome reveals the evolutionary history of diatom genomes.</title>
        <authorList>
            <person name="Bowler C."/>
            <person name="Allen A.E."/>
            <person name="Badger J.H."/>
            <person name="Grimwood J."/>
            <person name="Jabbari K."/>
            <person name="Kuo A."/>
            <person name="Maheswari U."/>
            <person name="Martens C."/>
            <person name="Maumus F."/>
            <person name="Otillar R.P."/>
            <person name="Rayko E."/>
            <person name="Salamov A."/>
            <person name="Vandepoele K."/>
            <person name="Beszteri B."/>
            <person name="Gruber A."/>
            <person name="Heijde M."/>
            <person name="Katinka M."/>
            <person name="Mock T."/>
            <person name="Valentin K."/>
            <person name="Verret F."/>
            <person name="Berges J.A."/>
            <person name="Brownlee C."/>
            <person name="Cadoret J.P."/>
            <person name="Chiovitti A."/>
            <person name="Choi C.J."/>
            <person name="Coesel S."/>
            <person name="De Martino A."/>
            <person name="Detter J.C."/>
            <person name="Durkin C."/>
            <person name="Falciatore A."/>
            <person name="Fournet J."/>
            <person name="Haruta M."/>
            <person name="Huysman M.J."/>
            <person name="Jenkins B.D."/>
            <person name="Jiroutova K."/>
            <person name="Jorgensen R.E."/>
            <person name="Joubert Y."/>
            <person name="Kaplan A."/>
            <person name="Kroger N."/>
            <person name="Kroth P.G."/>
            <person name="La Roche J."/>
            <person name="Lindquist E."/>
            <person name="Lommer M."/>
            <person name="Martin-Jezequel V."/>
            <person name="Lopez P.J."/>
            <person name="Lucas S."/>
            <person name="Mangogna M."/>
            <person name="McGinnis K."/>
            <person name="Medlin L.K."/>
            <person name="Montsant A."/>
            <person name="Oudot-Le Secq M.P."/>
            <person name="Napoli C."/>
            <person name="Obornik M."/>
            <person name="Parker M.S."/>
            <person name="Petit J.L."/>
            <person name="Porcel B.M."/>
            <person name="Poulsen N."/>
            <person name="Robison M."/>
            <person name="Rychlewski L."/>
            <person name="Rynearson T.A."/>
            <person name="Schmutz J."/>
            <person name="Shapiro H."/>
            <person name="Siaut M."/>
            <person name="Stanley M."/>
            <person name="Sussman M.R."/>
            <person name="Taylor A.R."/>
            <person name="Vardi A."/>
            <person name="von Dassow P."/>
            <person name="Vyverman W."/>
            <person name="Willis A."/>
            <person name="Wyrwicz L.S."/>
            <person name="Rokhsar D.S."/>
            <person name="Weissenbach J."/>
            <person name="Armbrust E.V."/>
            <person name="Green B.R."/>
            <person name="Van de Peer Y."/>
            <person name="Grigoriev I.V."/>
        </authorList>
    </citation>
    <scope>NUCLEOTIDE SEQUENCE [LARGE SCALE GENOMIC DNA]</scope>
    <source>
        <strain evidence="1 2">CCAP 1055/1</strain>
    </source>
</reference>
<dbReference type="AlphaFoldDB" id="B7G8S0"/>
<dbReference type="InParanoid" id="B7G8S0"/>
<dbReference type="eggNOG" id="ENOG502SCRD">
    <property type="taxonomic scope" value="Eukaryota"/>
</dbReference>
<organism evidence="1 2">
    <name type="scientific">Phaeodactylum tricornutum (strain CCAP 1055/1)</name>
    <dbReference type="NCBI Taxonomy" id="556484"/>
    <lineage>
        <taxon>Eukaryota</taxon>
        <taxon>Sar</taxon>
        <taxon>Stramenopiles</taxon>
        <taxon>Ochrophyta</taxon>
        <taxon>Bacillariophyta</taxon>
        <taxon>Bacillariophyceae</taxon>
        <taxon>Bacillariophycidae</taxon>
        <taxon>Naviculales</taxon>
        <taxon>Phaeodactylaceae</taxon>
        <taxon>Phaeodactylum</taxon>
    </lineage>
</organism>
<dbReference type="InterPro" id="IPR036812">
    <property type="entry name" value="NAD(P)_OxRdtase_dom_sf"/>
</dbReference>
<dbReference type="GeneID" id="7194971"/>
<dbReference type="EMBL" id="CM000621">
    <property type="protein sequence ID" value="EEC45218.1"/>
    <property type="molecule type" value="Genomic_DNA"/>
</dbReference>
<dbReference type="PaxDb" id="2850-Phatr48895"/>
<accession>B7G8S0</accession>
<gene>
    <name evidence="1" type="ORF">PHATRDRAFT_48895</name>
</gene>
<name>B7G8S0_PHATC</name>
<reference evidence="2" key="2">
    <citation type="submission" date="2008-08" db="EMBL/GenBank/DDBJ databases">
        <authorList>
            <consortium name="Diatom Consortium"/>
            <person name="Grigoriev I."/>
            <person name="Grimwood J."/>
            <person name="Kuo A."/>
            <person name="Otillar R.P."/>
            <person name="Salamov A."/>
            <person name="Detter J.C."/>
            <person name="Lindquist E."/>
            <person name="Shapiro H."/>
            <person name="Lucas S."/>
            <person name="Glavina del Rio T."/>
            <person name="Pitluck S."/>
            <person name="Rokhsar D."/>
            <person name="Bowler C."/>
        </authorList>
    </citation>
    <scope>GENOME REANNOTATION</scope>
    <source>
        <strain evidence="2">CCAP 1055/1</strain>
    </source>
</reference>
<dbReference type="Gene3D" id="3.20.20.100">
    <property type="entry name" value="NADP-dependent oxidoreductase domain"/>
    <property type="match status" value="1"/>
</dbReference>
<proteinExistence type="predicted"/>
<evidence type="ECO:0000313" key="1">
    <source>
        <dbReference type="EMBL" id="EEC45218.1"/>
    </source>
</evidence>
<dbReference type="Proteomes" id="UP000000759">
    <property type="component" value="Chromosome 19"/>
</dbReference>
<keyword evidence="2" id="KW-1185">Reference proteome</keyword>
<dbReference type="OrthoDB" id="48988at2759"/>
<dbReference type="HOGENOM" id="CLU_445147_0_0_1"/>
<sequence length="542" mass="60193">MLRNNTVTLQARDVLALGGHKWSQMEPARYQELVQAALQQGVTTLEAGQDGGEAALLQAYQHAQMHQLTGTDRPNNQAVTVLTRVGYRTIAPPRGEADVVASASQNDDAVRSTTHSPATFFLPLDIHVEDIPAPESTDPKAATKSQVVHNVGKEYLQKAIRASPLLNTTTPHDLRIVPLLHNPEVQVILMQDKSPEQRQNRLKERLQDAFLALEEQIQAGTIASYGIASNGLGLPSTHPLHLDYRTILQAAAHVRDTLGHAVRLSVVQIPANVLETNGLAVARDLHAAVSADPDLLPHLELHCMRPLTCYPDAGTGTGHPFVVADYQIPATMEKKLSWTNEMTAPPELYDVALKSALQHFDAEEILQAKQDGIELSADQRETLDGCKLLQSLLHDVDVGLDNLRSFRAHEHDLYQKIIPLIHDTFESYDDETARVLQSFFAAYSMAVRYAIARNTRKLLQHGENHGKRTKEVPVYEDLPPTTRLQEFGLDFVLKAKVFDKLVVGCRQPDQILDDLDIVQRFLDGKLNVMEEKDTQDQSTTDQ</sequence>
<evidence type="ECO:0000313" key="2">
    <source>
        <dbReference type="Proteomes" id="UP000000759"/>
    </source>
</evidence>
<dbReference type="RefSeq" id="XP_002183518.1">
    <property type="nucleotide sequence ID" value="XM_002183482.1"/>
</dbReference>